<evidence type="ECO:0000256" key="10">
    <source>
        <dbReference type="ARBA" id="ARBA00023136"/>
    </source>
</evidence>
<reference evidence="12 13" key="1">
    <citation type="journal article" date="2019" name="Plant Biotechnol. J.">
        <title>The red bayberry genome and genetic basis of sex determination.</title>
        <authorList>
            <person name="Jia H.M."/>
            <person name="Jia H.J."/>
            <person name="Cai Q.L."/>
            <person name="Wang Y."/>
            <person name="Zhao H.B."/>
            <person name="Yang W.F."/>
            <person name="Wang G.Y."/>
            <person name="Li Y.H."/>
            <person name="Zhan D.L."/>
            <person name="Shen Y.T."/>
            <person name="Niu Q.F."/>
            <person name="Chang L."/>
            <person name="Qiu J."/>
            <person name="Zhao L."/>
            <person name="Xie H.B."/>
            <person name="Fu W.Y."/>
            <person name="Jin J."/>
            <person name="Li X.W."/>
            <person name="Jiao Y."/>
            <person name="Zhou C.C."/>
            <person name="Tu T."/>
            <person name="Chai C.Y."/>
            <person name="Gao J.L."/>
            <person name="Fan L.J."/>
            <person name="van de Weg E."/>
            <person name="Wang J.Y."/>
            <person name="Gao Z.S."/>
        </authorList>
    </citation>
    <scope>NUCLEOTIDE SEQUENCE [LARGE SCALE GENOMIC DNA]</scope>
    <source>
        <tissue evidence="12">Leaves</tissue>
    </source>
</reference>
<evidence type="ECO:0000256" key="6">
    <source>
        <dbReference type="ARBA" id="ARBA00022989"/>
    </source>
</evidence>
<evidence type="ECO:0000256" key="3">
    <source>
        <dbReference type="ARBA" id="ARBA00022617"/>
    </source>
</evidence>
<dbReference type="InterPro" id="IPR001128">
    <property type="entry name" value="Cyt_P450"/>
</dbReference>
<evidence type="ECO:0000256" key="2">
    <source>
        <dbReference type="ARBA" id="ARBA00010617"/>
    </source>
</evidence>
<dbReference type="PANTHER" id="PTHR24282:SF255">
    <property type="entry name" value="CYTOCHROME P450 72A11-RELATED"/>
    <property type="match status" value="1"/>
</dbReference>
<dbReference type="Gene3D" id="1.10.630.10">
    <property type="entry name" value="Cytochrome P450"/>
    <property type="match status" value="1"/>
</dbReference>
<evidence type="ECO:0000256" key="8">
    <source>
        <dbReference type="ARBA" id="ARBA00023004"/>
    </source>
</evidence>
<evidence type="ECO:0000313" key="12">
    <source>
        <dbReference type="EMBL" id="KAB1216967.1"/>
    </source>
</evidence>
<comment type="subcellular location">
    <subcellularLocation>
        <location evidence="1">Membrane</location>
        <topology evidence="1">Single-pass membrane protein</topology>
    </subcellularLocation>
</comment>
<organism evidence="12 13">
    <name type="scientific">Morella rubra</name>
    <name type="common">Chinese bayberry</name>
    <dbReference type="NCBI Taxonomy" id="262757"/>
    <lineage>
        <taxon>Eukaryota</taxon>
        <taxon>Viridiplantae</taxon>
        <taxon>Streptophyta</taxon>
        <taxon>Embryophyta</taxon>
        <taxon>Tracheophyta</taxon>
        <taxon>Spermatophyta</taxon>
        <taxon>Magnoliopsida</taxon>
        <taxon>eudicotyledons</taxon>
        <taxon>Gunneridae</taxon>
        <taxon>Pentapetalae</taxon>
        <taxon>rosids</taxon>
        <taxon>fabids</taxon>
        <taxon>Fagales</taxon>
        <taxon>Myricaceae</taxon>
        <taxon>Morella</taxon>
    </lineage>
</organism>
<name>A0A6A1VYK8_9ROSI</name>
<comment type="caution">
    <text evidence="12">The sequence shown here is derived from an EMBL/GenBank/DDBJ whole genome shotgun (WGS) entry which is preliminary data.</text>
</comment>
<proteinExistence type="inferred from homology"/>
<dbReference type="SUPFAM" id="SSF48264">
    <property type="entry name" value="Cytochrome P450"/>
    <property type="match status" value="1"/>
</dbReference>
<keyword evidence="4 11" id="KW-0812">Transmembrane</keyword>
<dbReference type="InterPro" id="IPR036396">
    <property type="entry name" value="Cyt_P450_sf"/>
</dbReference>
<comment type="similarity">
    <text evidence="2">Belongs to the cytochrome P450 family.</text>
</comment>
<evidence type="ECO:0008006" key="14">
    <source>
        <dbReference type="Google" id="ProtNLM"/>
    </source>
</evidence>
<dbReference type="Proteomes" id="UP000516437">
    <property type="component" value="Chromosome 4"/>
</dbReference>
<keyword evidence="9" id="KW-0503">Monooxygenase</keyword>
<evidence type="ECO:0000256" key="7">
    <source>
        <dbReference type="ARBA" id="ARBA00023002"/>
    </source>
</evidence>
<evidence type="ECO:0000256" key="9">
    <source>
        <dbReference type="ARBA" id="ARBA00023033"/>
    </source>
</evidence>
<sequence length="200" mass="22960">MEIPVAVGSIAFSICIAILLTCSWRVLDWVWMRPKKLEKCLRQQGYNPTGDLKDMFMLEKHAKSRPMGLSDDPPPFVIPFFDQTVKIHGKNSFVWIGPTPMVNIINPEQLRDIFSRINEFQRPKLNPLAKFIATGLPDLEGEKWVKNRKLISPAFSLEKLKHILPKLYQSCSGTVDKWESLVSNEVFYELDVALPSKFVK</sequence>
<dbReference type="GO" id="GO:0020037">
    <property type="term" value="F:heme binding"/>
    <property type="evidence" value="ECO:0007669"/>
    <property type="project" value="InterPro"/>
</dbReference>
<dbReference type="AlphaFoldDB" id="A0A6A1VYK8"/>
<accession>A0A6A1VYK8</accession>
<protein>
    <recommendedName>
        <fullName evidence="14">Secologanin synthase</fullName>
    </recommendedName>
</protein>
<dbReference type="GO" id="GO:0016705">
    <property type="term" value="F:oxidoreductase activity, acting on paired donors, with incorporation or reduction of molecular oxygen"/>
    <property type="evidence" value="ECO:0007669"/>
    <property type="project" value="InterPro"/>
</dbReference>
<dbReference type="OrthoDB" id="1470350at2759"/>
<keyword evidence="10 11" id="KW-0472">Membrane</keyword>
<dbReference type="InterPro" id="IPR050665">
    <property type="entry name" value="Cytochrome_P450_Monooxygen"/>
</dbReference>
<dbReference type="Pfam" id="PF00067">
    <property type="entry name" value="p450"/>
    <property type="match status" value="1"/>
</dbReference>
<keyword evidence="5" id="KW-0479">Metal-binding</keyword>
<evidence type="ECO:0000256" key="5">
    <source>
        <dbReference type="ARBA" id="ARBA00022723"/>
    </source>
</evidence>
<evidence type="ECO:0000256" key="11">
    <source>
        <dbReference type="SAM" id="Phobius"/>
    </source>
</evidence>
<dbReference type="PANTHER" id="PTHR24282">
    <property type="entry name" value="CYTOCHROME P450 FAMILY MEMBER"/>
    <property type="match status" value="1"/>
</dbReference>
<dbReference type="EMBL" id="RXIC02000022">
    <property type="protein sequence ID" value="KAB1216967.1"/>
    <property type="molecule type" value="Genomic_DNA"/>
</dbReference>
<dbReference type="GO" id="GO:0016020">
    <property type="term" value="C:membrane"/>
    <property type="evidence" value="ECO:0007669"/>
    <property type="project" value="UniProtKB-SubCell"/>
</dbReference>
<evidence type="ECO:0000313" key="13">
    <source>
        <dbReference type="Proteomes" id="UP000516437"/>
    </source>
</evidence>
<keyword evidence="13" id="KW-1185">Reference proteome</keyword>
<keyword evidence="7" id="KW-0560">Oxidoreductase</keyword>
<dbReference type="GO" id="GO:0005506">
    <property type="term" value="F:iron ion binding"/>
    <property type="evidence" value="ECO:0007669"/>
    <property type="project" value="InterPro"/>
</dbReference>
<keyword evidence="8" id="KW-0408">Iron</keyword>
<keyword evidence="3" id="KW-0349">Heme</keyword>
<dbReference type="GO" id="GO:0004497">
    <property type="term" value="F:monooxygenase activity"/>
    <property type="evidence" value="ECO:0007669"/>
    <property type="project" value="UniProtKB-KW"/>
</dbReference>
<evidence type="ECO:0000256" key="1">
    <source>
        <dbReference type="ARBA" id="ARBA00004167"/>
    </source>
</evidence>
<evidence type="ECO:0000256" key="4">
    <source>
        <dbReference type="ARBA" id="ARBA00022692"/>
    </source>
</evidence>
<gene>
    <name evidence="12" type="ORF">CJ030_MR4G016020</name>
</gene>
<keyword evidence="6 11" id="KW-1133">Transmembrane helix</keyword>
<feature type="transmembrane region" description="Helical" evidence="11">
    <location>
        <begin position="6"/>
        <end position="27"/>
    </location>
</feature>